<sequence length="112" mass="12664">MVIRRIIVLALFSSTIGISIYCVGTVLKSNLDYPEKKLSLAKWLSLTTAIVFFVHATSGIYVTLDINNEIFSLSTLLILVVSCASTLVYQMLMMVCVYWENCHIAHRRHYSS</sequence>
<feature type="transmembrane region" description="Helical" evidence="1">
    <location>
        <begin position="43"/>
        <end position="64"/>
    </location>
</feature>
<evidence type="ECO:0000313" key="3">
    <source>
        <dbReference type="Proteomes" id="UP000193642"/>
    </source>
</evidence>
<keyword evidence="1" id="KW-0472">Membrane</keyword>
<evidence type="ECO:0000313" key="2">
    <source>
        <dbReference type="EMBL" id="ORY47473.1"/>
    </source>
</evidence>
<dbReference type="EMBL" id="MCGO01000014">
    <property type="protein sequence ID" value="ORY47473.1"/>
    <property type="molecule type" value="Genomic_DNA"/>
</dbReference>
<keyword evidence="1" id="KW-1133">Transmembrane helix</keyword>
<accession>A0A1Y2CKC5</accession>
<reference evidence="2 3" key="1">
    <citation type="submission" date="2016-07" db="EMBL/GenBank/DDBJ databases">
        <title>Pervasive Adenine N6-methylation of Active Genes in Fungi.</title>
        <authorList>
            <consortium name="DOE Joint Genome Institute"/>
            <person name="Mondo S.J."/>
            <person name="Dannebaum R.O."/>
            <person name="Kuo R.C."/>
            <person name="Labutti K."/>
            <person name="Haridas S."/>
            <person name="Kuo A."/>
            <person name="Salamov A."/>
            <person name="Ahrendt S.R."/>
            <person name="Lipzen A."/>
            <person name="Sullivan W."/>
            <person name="Andreopoulos W.B."/>
            <person name="Clum A."/>
            <person name="Lindquist E."/>
            <person name="Daum C."/>
            <person name="Ramamoorthy G.K."/>
            <person name="Gryganskyi A."/>
            <person name="Culley D."/>
            <person name="Magnuson J.K."/>
            <person name="James T.Y."/>
            <person name="O'Malley M.A."/>
            <person name="Stajich J.E."/>
            <person name="Spatafora J.W."/>
            <person name="Visel A."/>
            <person name="Grigoriev I.V."/>
        </authorList>
    </citation>
    <scope>NUCLEOTIDE SEQUENCE [LARGE SCALE GENOMIC DNA]</scope>
    <source>
        <strain evidence="2 3">JEL800</strain>
    </source>
</reference>
<protein>
    <submittedName>
        <fullName evidence="2">Uncharacterized protein</fullName>
    </submittedName>
</protein>
<proteinExistence type="predicted"/>
<organism evidence="2 3">
    <name type="scientific">Rhizoclosmatium globosum</name>
    <dbReference type="NCBI Taxonomy" id="329046"/>
    <lineage>
        <taxon>Eukaryota</taxon>
        <taxon>Fungi</taxon>
        <taxon>Fungi incertae sedis</taxon>
        <taxon>Chytridiomycota</taxon>
        <taxon>Chytridiomycota incertae sedis</taxon>
        <taxon>Chytridiomycetes</taxon>
        <taxon>Chytridiales</taxon>
        <taxon>Chytriomycetaceae</taxon>
        <taxon>Rhizoclosmatium</taxon>
    </lineage>
</organism>
<keyword evidence="1" id="KW-0812">Transmembrane</keyword>
<evidence type="ECO:0000256" key="1">
    <source>
        <dbReference type="SAM" id="Phobius"/>
    </source>
</evidence>
<dbReference type="AlphaFoldDB" id="A0A1Y2CKC5"/>
<dbReference type="Proteomes" id="UP000193642">
    <property type="component" value="Unassembled WGS sequence"/>
</dbReference>
<comment type="caution">
    <text evidence="2">The sequence shown here is derived from an EMBL/GenBank/DDBJ whole genome shotgun (WGS) entry which is preliminary data.</text>
</comment>
<feature type="transmembrane region" description="Helical" evidence="1">
    <location>
        <begin position="70"/>
        <end position="99"/>
    </location>
</feature>
<gene>
    <name evidence="2" type="ORF">BCR33DRAFT_97857</name>
</gene>
<keyword evidence="3" id="KW-1185">Reference proteome</keyword>
<feature type="transmembrane region" description="Helical" evidence="1">
    <location>
        <begin position="6"/>
        <end position="31"/>
    </location>
</feature>
<name>A0A1Y2CKC5_9FUNG</name>